<organism evidence="4">
    <name type="scientific">Cyprideis torosa</name>
    <dbReference type="NCBI Taxonomy" id="163714"/>
    <lineage>
        <taxon>Eukaryota</taxon>
        <taxon>Metazoa</taxon>
        <taxon>Ecdysozoa</taxon>
        <taxon>Arthropoda</taxon>
        <taxon>Crustacea</taxon>
        <taxon>Oligostraca</taxon>
        <taxon>Ostracoda</taxon>
        <taxon>Podocopa</taxon>
        <taxon>Podocopida</taxon>
        <taxon>Cytherocopina</taxon>
        <taxon>Cytheroidea</taxon>
        <taxon>Cytherideidae</taxon>
        <taxon>Cyprideis</taxon>
    </lineage>
</organism>
<dbReference type="GO" id="GO:0022857">
    <property type="term" value="F:transmembrane transporter activity"/>
    <property type="evidence" value="ECO:0007669"/>
    <property type="project" value="TreeGrafter"/>
</dbReference>
<dbReference type="PANTHER" id="PTHR24220">
    <property type="entry name" value="IMPORT ATP-BINDING PROTEIN"/>
    <property type="match status" value="1"/>
</dbReference>
<dbReference type="SMART" id="SM00382">
    <property type="entry name" value="AAA"/>
    <property type="match status" value="1"/>
</dbReference>
<accession>A0A7R8WT03</accession>
<evidence type="ECO:0000256" key="3">
    <source>
        <dbReference type="ARBA" id="ARBA00022840"/>
    </source>
</evidence>
<dbReference type="SUPFAM" id="SSF52540">
    <property type="entry name" value="P-loop containing nucleoside triphosphate hydrolases"/>
    <property type="match status" value="1"/>
</dbReference>
<dbReference type="GO" id="GO:0098796">
    <property type="term" value="C:membrane protein complex"/>
    <property type="evidence" value="ECO:0007669"/>
    <property type="project" value="UniProtKB-ARBA"/>
</dbReference>
<dbReference type="CDD" id="cd03255">
    <property type="entry name" value="ABC_MJ0796_LolCDE_FtsE"/>
    <property type="match status" value="1"/>
</dbReference>
<keyword evidence="3" id="KW-0067">ATP-binding</keyword>
<dbReference type="EMBL" id="OB668904">
    <property type="protein sequence ID" value="CAD7234501.1"/>
    <property type="molecule type" value="Genomic_DNA"/>
</dbReference>
<dbReference type="OrthoDB" id="8093056at2759"/>
<dbReference type="Gene3D" id="3.40.50.300">
    <property type="entry name" value="P-loop containing nucleotide triphosphate hydrolases"/>
    <property type="match status" value="1"/>
</dbReference>
<protein>
    <submittedName>
        <fullName evidence="4">Uncharacterized protein</fullName>
    </submittedName>
</protein>
<sequence>MQGSQLTAKGTIVPEQEHELRAKIEGYLEGFNKRAGDRVDTNELLGRIKLNVSSEYALQMTQLESSVQKQKVERKIAVENHRRLKEGFQQGVVPGNDVLEARQKLELADAGLNSVTRELDSVRRLSKERETIAERNSSLKSLSAGVMTEKLASNGEWIEKGRLLGKIVSVDRLKIQAFLLPDDALKLQPGDAVTVTTPEQEQSWQEKVLQISPIINKTQENNHLQEVVISNQHAPYSPRVNTKVDLAFTSGVPRNALTLPLDALFKRAGDYQILQIDEDRRPGFGDIMAARGFWSSLQYLACTIAPCHSEFVQLQARQVVTGDSNLDRLQNIFKTYTSQAGEVPVLKDISFNIKRGEYVCIRGASGSGKSTLLNILGCLDNPTSGHYTISGKPLQKADEALKTRMRRQHIGFVFQRFHLIPTYTAVRNVELPLIYASTPKHQRLARAEEALEKMGLSDRLHHMPNQLSGGQQQRVAIARGIVNQPDILIADEPTGALDEASSDQIMSIFDHLNASGVTVVLVTHDDNVAQHARRIITLRSGKLVENT</sequence>
<dbReference type="Gene3D" id="2.40.30.170">
    <property type="match status" value="1"/>
</dbReference>
<dbReference type="FunFam" id="3.40.50.300:FF:000032">
    <property type="entry name" value="Export ABC transporter ATP-binding protein"/>
    <property type="match status" value="1"/>
</dbReference>
<dbReference type="PANTHER" id="PTHR24220:SF86">
    <property type="entry name" value="ABC TRANSPORTER ABCH.1"/>
    <property type="match status" value="1"/>
</dbReference>
<dbReference type="InterPro" id="IPR017911">
    <property type="entry name" value="MacB-like_ATP-bd"/>
</dbReference>
<reference evidence="4" key="1">
    <citation type="submission" date="2020-11" db="EMBL/GenBank/DDBJ databases">
        <authorList>
            <person name="Tran Van P."/>
        </authorList>
    </citation>
    <scope>NUCLEOTIDE SEQUENCE</scope>
</reference>
<dbReference type="InterPro" id="IPR027417">
    <property type="entry name" value="P-loop_NTPase"/>
</dbReference>
<evidence type="ECO:0000256" key="2">
    <source>
        <dbReference type="ARBA" id="ARBA00022741"/>
    </source>
</evidence>
<evidence type="ECO:0000313" key="4">
    <source>
        <dbReference type="EMBL" id="CAD7234501.1"/>
    </source>
</evidence>
<proteinExistence type="predicted"/>
<dbReference type="Gene3D" id="1.10.287.470">
    <property type="entry name" value="Helix hairpin bin"/>
    <property type="match status" value="1"/>
</dbReference>
<dbReference type="InterPro" id="IPR003439">
    <property type="entry name" value="ABC_transporter-like_ATP-bd"/>
</dbReference>
<dbReference type="GO" id="GO:0005886">
    <property type="term" value="C:plasma membrane"/>
    <property type="evidence" value="ECO:0007669"/>
    <property type="project" value="TreeGrafter"/>
</dbReference>
<dbReference type="InterPro" id="IPR003593">
    <property type="entry name" value="AAA+_ATPase"/>
</dbReference>
<dbReference type="AlphaFoldDB" id="A0A7R8WT03"/>
<dbReference type="GO" id="GO:0005524">
    <property type="term" value="F:ATP binding"/>
    <property type="evidence" value="ECO:0007669"/>
    <property type="project" value="UniProtKB-KW"/>
</dbReference>
<name>A0A7R8WT03_9CRUS</name>
<keyword evidence="1" id="KW-0813">Transport</keyword>
<dbReference type="InterPro" id="IPR015854">
    <property type="entry name" value="ABC_transpr_LolD-like"/>
</dbReference>
<dbReference type="Gene3D" id="2.40.50.100">
    <property type="match status" value="1"/>
</dbReference>
<evidence type="ECO:0000256" key="1">
    <source>
        <dbReference type="ARBA" id="ARBA00022448"/>
    </source>
</evidence>
<gene>
    <name evidence="4" type="ORF">CTOB1V02_LOCUS12317</name>
</gene>
<dbReference type="InterPro" id="IPR017871">
    <property type="entry name" value="ABC_transporter-like_CS"/>
</dbReference>
<dbReference type="PROSITE" id="PS50893">
    <property type="entry name" value="ABC_TRANSPORTER_2"/>
    <property type="match status" value="1"/>
</dbReference>
<dbReference type="Pfam" id="PF00005">
    <property type="entry name" value="ABC_tran"/>
    <property type="match status" value="1"/>
</dbReference>
<dbReference type="PROSITE" id="PS00211">
    <property type="entry name" value="ABC_TRANSPORTER_1"/>
    <property type="match status" value="1"/>
</dbReference>
<dbReference type="GO" id="GO:0016887">
    <property type="term" value="F:ATP hydrolysis activity"/>
    <property type="evidence" value="ECO:0007669"/>
    <property type="project" value="InterPro"/>
</dbReference>
<keyword evidence="2" id="KW-0547">Nucleotide-binding</keyword>